<feature type="transmembrane region" description="Helical" evidence="1">
    <location>
        <begin position="70"/>
        <end position="85"/>
    </location>
</feature>
<evidence type="ECO:0000313" key="4">
    <source>
        <dbReference type="Proteomes" id="UP000004221"/>
    </source>
</evidence>
<feature type="transmembrane region" description="Helical" evidence="1">
    <location>
        <begin position="42"/>
        <end position="64"/>
    </location>
</feature>
<keyword evidence="4" id="KW-1185">Reference proteome</keyword>
<keyword evidence="1" id="KW-0812">Transmembrane</keyword>
<dbReference type="InterPro" id="IPR058581">
    <property type="entry name" value="TM_HPP"/>
</dbReference>
<protein>
    <submittedName>
        <fullName evidence="3">Putative membrane protein (CBS domain)</fullName>
    </submittedName>
</protein>
<feature type="transmembrane region" description="Helical" evidence="1">
    <location>
        <begin position="97"/>
        <end position="116"/>
    </location>
</feature>
<keyword evidence="1" id="KW-0472">Membrane</keyword>
<accession>I4EJ63</accession>
<keyword evidence="1" id="KW-1133">Transmembrane helix</keyword>
<feature type="transmembrane region" description="Helical" evidence="1">
    <location>
        <begin position="128"/>
        <end position="148"/>
    </location>
</feature>
<dbReference type="Pfam" id="PF04982">
    <property type="entry name" value="TM_HPP"/>
    <property type="match status" value="1"/>
</dbReference>
<name>I4EJ63_9BACT</name>
<dbReference type="AlphaFoldDB" id="I4EJ63"/>
<evidence type="ECO:0000256" key="1">
    <source>
        <dbReference type="SAM" id="Phobius"/>
    </source>
</evidence>
<proteinExistence type="predicted"/>
<dbReference type="RefSeq" id="WP_008479100.1">
    <property type="nucleotide sequence ID" value="NZ_CAGS01000316.1"/>
</dbReference>
<dbReference type="OrthoDB" id="9811720at2"/>
<evidence type="ECO:0000259" key="2">
    <source>
        <dbReference type="Pfam" id="PF04982"/>
    </source>
</evidence>
<dbReference type="InterPro" id="IPR007065">
    <property type="entry name" value="HPP"/>
</dbReference>
<feature type="transmembrane region" description="Helical" evidence="1">
    <location>
        <begin position="160"/>
        <end position="190"/>
    </location>
</feature>
<sequence>MDSDERVRISVGPIGGQLSSVLRGLLVRFRFSNLSRRYNSPWLLATFSFINGCVSIALMATVAVVTHEPFVFPSLGPTAFLFFYMPLSQPACPRNTLIGHSVGALVGWGCLMLFGLQDIQSSLHAVMGPQIGAAALSLGLTSGLMVLLKAPHPPAGATTLIFALGALHTFGHVLILMAAVILLTAQAIVINRLAGLPYPLWAPVSQSPTGSAVPAKNKT</sequence>
<dbReference type="EMBL" id="CAGS01000316">
    <property type="protein sequence ID" value="CCF84725.1"/>
    <property type="molecule type" value="Genomic_DNA"/>
</dbReference>
<feature type="domain" description="HPP transmembrane region" evidence="2">
    <location>
        <begin position="42"/>
        <end position="199"/>
    </location>
</feature>
<gene>
    <name evidence="3" type="ORF">NITHO_3830014</name>
</gene>
<dbReference type="PANTHER" id="PTHR33741:SF5">
    <property type="entry name" value="TRANSMEMBRANE PROTEIN DDB_G0269096-RELATED"/>
    <property type="match status" value="1"/>
</dbReference>
<dbReference type="PANTHER" id="PTHR33741">
    <property type="entry name" value="TRANSMEMBRANE PROTEIN DDB_G0269096-RELATED"/>
    <property type="match status" value="1"/>
</dbReference>
<comment type="caution">
    <text evidence="3">The sequence shown here is derived from an EMBL/GenBank/DDBJ whole genome shotgun (WGS) entry which is preliminary data.</text>
</comment>
<dbReference type="Proteomes" id="UP000004221">
    <property type="component" value="Unassembled WGS sequence"/>
</dbReference>
<organism evidence="3 4">
    <name type="scientific">Nitrolancea hollandica Lb</name>
    <dbReference type="NCBI Taxonomy" id="1129897"/>
    <lineage>
        <taxon>Bacteria</taxon>
        <taxon>Pseudomonadati</taxon>
        <taxon>Thermomicrobiota</taxon>
        <taxon>Thermomicrobia</taxon>
        <taxon>Sphaerobacterales</taxon>
        <taxon>Sphaerobacterineae</taxon>
        <taxon>Sphaerobacteraceae</taxon>
        <taxon>Nitrolancea</taxon>
    </lineage>
</organism>
<reference evidence="3 4" key="1">
    <citation type="journal article" date="2012" name="ISME J.">
        <title>Nitrification expanded: discovery, physiology and genomics of a nitrite-oxidizing bacterium from the phylum Chloroflexi.</title>
        <authorList>
            <person name="Sorokin D.Y."/>
            <person name="Lucker S."/>
            <person name="Vejmelkova D."/>
            <person name="Kostrikina N.A."/>
            <person name="Kleerebezem R."/>
            <person name="Rijpstra W.I."/>
            <person name="Damste J.S."/>
            <person name="Le Paslier D."/>
            <person name="Muyzer G."/>
            <person name="Wagner M."/>
            <person name="van Loosdrecht M.C."/>
            <person name="Daims H."/>
        </authorList>
    </citation>
    <scope>NUCLEOTIDE SEQUENCE [LARGE SCALE GENOMIC DNA]</scope>
    <source>
        <strain evidence="4">none</strain>
    </source>
</reference>
<evidence type="ECO:0000313" key="3">
    <source>
        <dbReference type="EMBL" id="CCF84725.1"/>
    </source>
</evidence>